<dbReference type="Gene3D" id="3.40.1000.10">
    <property type="entry name" value="Mog1/PsbP, alpha/beta/alpha sandwich"/>
    <property type="match status" value="1"/>
</dbReference>
<keyword evidence="1" id="KW-0449">Lipoprotein</keyword>
<gene>
    <name evidence="1" type="ORF">DFR76_106201</name>
</gene>
<accession>A0A370I5C6</accession>
<organism evidence="1 2">
    <name type="scientific">Nocardia pseudobrasiliensis</name>
    <dbReference type="NCBI Taxonomy" id="45979"/>
    <lineage>
        <taxon>Bacteria</taxon>
        <taxon>Bacillati</taxon>
        <taxon>Actinomycetota</taxon>
        <taxon>Actinomycetes</taxon>
        <taxon>Mycobacteriales</taxon>
        <taxon>Nocardiaceae</taxon>
        <taxon>Nocardia</taxon>
    </lineage>
</organism>
<keyword evidence="2" id="KW-1185">Reference proteome</keyword>
<comment type="caution">
    <text evidence="1">The sequence shown here is derived from an EMBL/GenBank/DDBJ whole genome shotgun (WGS) entry which is preliminary data.</text>
</comment>
<protein>
    <submittedName>
        <fullName evidence="1">Putative lipoprotein LpqN</fullName>
    </submittedName>
</protein>
<reference evidence="1 2" key="1">
    <citation type="submission" date="2018-07" db="EMBL/GenBank/DDBJ databases">
        <title>Genomic Encyclopedia of Type Strains, Phase IV (KMG-IV): sequencing the most valuable type-strain genomes for metagenomic binning, comparative biology and taxonomic classification.</title>
        <authorList>
            <person name="Goeker M."/>
        </authorList>
    </citation>
    <scope>NUCLEOTIDE SEQUENCE [LARGE SCALE GENOMIC DNA]</scope>
    <source>
        <strain evidence="1 2">DSM 44290</strain>
    </source>
</reference>
<evidence type="ECO:0000313" key="1">
    <source>
        <dbReference type="EMBL" id="RDI65331.1"/>
    </source>
</evidence>
<dbReference type="EMBL" id="QQBC01000006">
    <property type="protein sequence ID" value="RDI65331.1"/>
    <property type="molecule type" value="Genomic_DNA"/>
</dbReference>
<name>A0A370I5C6_9NOCA</name>
<proteinExistence type="predicted"/>
<sequence length="185" mass="20544">MDWGPVLMTETASIYDALTALAITTHRVVNSRTIPGRVDVELDRDTWKELDGHALGYLRLFGVRSQPKSGFRTNLIVVLTRVIVDNGIDLAVLGEHAFTEARRLPHWHEEQATKWPAARPHSGWSVQSGTYTDDGVPLYSITQYAIYQRANVGYLLQATGTTTVADRPRFGPVLDKVVPGVNFEG</sequence>
<dbReference type="Proteomes" id="UP000254869">
    <property type="component" value="Unassembled WGS sequence"/>
</dbReference>
<dbReference type="STRING" id="1210086.GCA_001613105_02239"/>
<dbReference type="AlphaFoldDB" id="A0A370I5C6"/>
<evidence type="ECO:0000313" key="2">
    <source>
        <dbReference type="Proteomes" id="UP000254869"/>
    </source>
</evidence>